<protein>
    <submittedName>
        <fullName evidence="1">Uncharacterized protein</fullName>
    </submittedName>
</protein>
<name>A0AAD7MS80_9AGAR</name>
<dbReference type="EMBL" id="JARJLG010000191">
    <property type="protein sequence ID" value="KAJ7730390.1"/>
    <property type="molecule type" value="Genomic_DNA"/>
</dbReference>
<accession>A0AAD7MS80</accession>
<keyword evidence="2" id="KW-1185">Reference proteome</keyword>
<sequence>MANVSFDSAFMKQIMPSKLLPLSYAKEFYAVHDETSRPIIFSIGSTGTLFILRPGRGVNGSNSLLNLTKLFGLPGTAVVSHLSVLQGTDNKIFITFAVQRAKTGDVSSIYVVRPKMPAEWIAADTSKLAEWLIPDNSNRKCVVKRLYTAGAAQPYPTVVVVYSDTDGTHTDVACLNVSDSQWDFADSLRMPESIDPDGMIDLCAGALPANVNGIFCLYELQSQTHLAFVGRSEEYDQHWSTQLRPPPGAQTLATFVNQEGYTDLLIGGIAITHYTAQAAIHPDKNGEPDRYTVVVDDTALGESQQMFVAQSNAMLTIYYRNTKDTVLYQRLQDDGTAQLSAQGPLIPLLGHENGGGHLTVLLDDATGSQRLFSVATDDSLTLMEQSGDTHLWQRIPVLVPSIAGENTEIVSFTSHISLKDTTGVGLPKATILLCSSSAADVGYNGHVLAVTSAGTPVTTDISGDITLIHSVSTLSTVTFTLKDVEGQSVLGGKTYIVNPAKNAQHTLSSIKSADDLRTVQLPSGRKLVDGESKDLDAAAKAIAQLSDSLKQMPQDGSDTAEAPQMSAFSDVGAGGGGILDVSDWGIWHWVATKWEDFKEWVVEKVGDVWHFVIKIADQVHNFLLKGLSYVWKAIHFVLQDILHIPIDNIIEWLGFIFEWGDIKETHSMIVAMANAAMDCTVDKVQDFRATVNDLFDKADDWLAQLDTIPPDLRDNQLSGKTANDQVAGNEDYSNAQSAPGVNWSSYQLKHGGVGKSLAALDLGAEDPLVSFWNDLRDTLSEIEDTMKDAFHDFLLIFQQDRQFSLGQLLEHLGFDLLRHILNILRKIGNGIIDLVAGFITLAQNLMNSSIDIPLLSPLYRRISGGNDLTALDAMALLIAIPTTVLFKLITGKKPSEGLDLGQFLQDYSALGVRVRHSSRETSMMTVGFVDSPGEVGIEAAPGVLGISDETIEKIKLVATRLVSIAGPVISLILLLLAVDDWYTPDNGVPLDKLAGGLHWGWKVAGDVIVSAFTFPYAAMPNHSDLRLCRELSWGLNCITIFARASNVRVRGIVALAAGCFKLVPEGVSILFSIAASSEITTSDLPSKLEWVDVTDRITSCAFIAAGGVCMLINEPEPISATVASVLALTAISCQTVKAWEAGAHFVDFPTLSQGSFVGGT</sequence>
<gene>
    <name evidence="1" type="ORF">DFH07DRAFT_173794</name>
</gene>
<organism evidence="1 2">
    <name type="scientific">Mycena maculata</name>
    <dbReference type="NCBI Taxonomy" id="230809"/>
    <lineage>
        <taxon>Eukaryota</taxon>
        <taxon>Fungi</taxon>
        <taxon>Dikarya</taxon>
        <taxon>Basidiomycota</taxon>
        <taxon>Agaricomycotina</taxon>
        <taxon>Agaricomycetes</taxon>
        <taxon>Agaricomycetidae</taxon>
        <taxon>Agaricales</taxon>
        <taxon>Marasmiineae</taxon>
        <taxon>Mycenaceae</taxon>
        <taxon>Mycena</taxon>
    </lineage>
</organism>
<evidence type="ECO:0000313" key="2">
    <source>
        <dbReference type="Proteomes" id="UP001215280"/>
    </source>
</evidence>
<reference evidence="1" key="1">
    <citation type="submission" date="2023-03" db="EMBL/GenBank/DDBJ databases">
        <title>Massive genome expansion in bonnet fungi (Mycena s.s.) driven by repeated elements and novel gene families across ecological guilds.</title>
        <authorList>
            <consortium name="Lawrence Berkeley National Laboratory"/>
            <person name="Harder C.B."/>
            <person name="Miyauchi S."/>
            <person name="Viragh M."/>
            <person name="Kuo A."/>
            <person name="Thoen E."/>
            <person name="Andreopoulos B."/>
            <person name="Lu D."/>
            <person name="Skrede I."/>
            <person name="Drula E."/>
            <person name="Henrissat B."/>
            <person name="Morin E."/>
            <person name="Kohler A."/>
            <person name="Barry K."/>
            <person name="LaButti K."/>
            <person name="Morin E."/>
            <person name="Salamov A."/>
            <person name="Lipzen A."/>
            <person name="Mereny Z."/>
            <person name="Hegedus B."/>
            <person name="Baldrian P."/>
            <person name="Stursova M."/>
            <person name="Weitz H."/>
            <person name="Taylor A."/>
            <person name="Grigoriev I.V."/>
            <person name="Nagy L.G."/>
            <person name="Martin F."/>
            <person name="Kauserud H."/>
        </authorList>
    </citation>
    <scope>NUCLEOTIDE SEQUENCE</scope>
    <source>
        <strain evidence="1">CBHHK188m</strain>
    </source>
</reference>
<proteinExistence type="predicted"/>
<dbReference type="Proteomes" id="UP001215280">
    <property type="component" value="Unassembled WGS sequence"/>
</dbReference>
<comment type="caution">
    <text evidence="1">The sequence shown here is derived from an EMBL/GenBank/DDBJ whole genome shotgun (WGS) entry which is preliminary data.</text>
</comment>
<evidence type="ECO:0000313" key="1">
    <source>
        <dbReference type="EMBL" id="KAJ7730390.1"/>
    </source>
</evidence>
<dbReference type="AlphaFoldDB" id="A0AAD7MS80"/>